<name>A0AAE0GBJ6_9CHLO</name>
<keyword evidence="2" id="KW-1185">Reference proteome</keyword>
<accession>A0AAE0GBJ6</accession>
<proteinExistence type="predicted"/>
<evidence type="ECO:0000313" key="1">
    <source>
        <dbReference type="EMBL" id="KAK3275107.1"/>
    </source>
</evidence>
<reference evidence="1 2" key="1">
    <citation type="journal article" date="2015" name="Genome Biol. Evol.">
        <title>Comparative Genomics of a Bacterivorous Green Alga Reveals Evolutionary Causalities and Consequences of Phago-Mixotrophic Mode of Nutrition.</title>
        <authorList>
            <person name="Burns J.A."/>
            <person name="Paasch A."/>
            <person name="Narechania A."/>
            <person name="Kim E."/>
        </authorList>
    </citation>
    <scope>NUCLEOTIDE SEQUENCE [LARGE SCALE GENOMIC DNA]</scope>
    <source>
        <strain evidence="1 2">PLY_AMNH</strain>
    </source>
</reference>
<dbReference type="EMBL" id="LGRX02007394">
    <property type="protein sequence ID" value="KAK3275107.1"/>
    <property type="molecule type" value="Genomic_DNA"/>
</dbReference>
<evidence type="ECO:0000313" key="2">
    <source>
        <dbReference type="Proteomes" id="UP001190700"/>
    </source>
</evidence>
<protein>
    <submittedName>
        <fullName evidence="1">Uncharacterized protein</fullName>
    </submittedName>
</protein>
<gene>
    <name evidence="1" type="ORF">CYMTET_16739</name>
</gene>
<organism evidence="1 2">
    <name type="scientific">Cymbomonas tetramitiformis</name>
    <dbReference type="NCBI Taxonomy" id="36881"/>
    <lineage>
        <taxon>Eukaryota</taxon>
        <taxon>Viridiplantae</taxon>
        <taxon>Chlorophyta</taxon>
        <taxon>Pyramimonadophyceae</taxon>
        <taxon>Pyramimonadales</taxon>
        <taxon>Pyramimonadaceae</taxon>
        <taxon>Cymbomonas</taxon>
    </lineage>
</organism>
<sequence length="446" mass="49064">MEWMLTELVVHPGWDTALVGVELDTIMNTTCSRHLTARSGAQKTFCFSINRDRDNTMIRTSRIFLAPKMSPSSLRSSALMLLKLFALFQLPATQGCYDDNDGFRAFFGTSYSCADFAGTDWCTSGDYSQEFNAFCPETCGNKCAQGATGCGSGERKSWSGTARCCSDNNRINQWDYNTDGESGSVRVRIEYEDGTYFPDTECTYDGPNGNGCSGACGDTYNDCESNLWTNAKAGQLCLAMECRSNDCEVDSWTVIFSAQECAPGCKAHWSGYFMYARNKNKGAETGTTTTESLAVEIPTNIIPVSTGTEQVVPPNVRKQQLVAFYHQRSLTAQVEQVDSILEAYSLEQISASCQEKYGADPFAQEHKEIELSTNVTDISITVSQTGDDAANSSAQTRKEQLAIFYQQRNLTAQVEQVDAIMETYTAEQISASCMEKYGADPFAGVR</sequence>
<dbReference type="AlphaFoldDB" id="A0AAE0GBJ6"/>
<dbReference type="Proteomes" id="UP001190700">
    <property type="component" value="Unassembled WGS sequence"/>
</dbReference>
<comment type="caution">
    <text evidence="1">The sequence shown here is derived from an EMBL/GenBank/DDBJ whole genome shotgun (WGS) entry which is preliminary data.</text>
</comment>